<accession>A0A934NAC3</accession>
<evidence type="ECO:0000259" key="13">
    <source>
        <dbReference type="PROSITE" id="PS51352"/>
    </source>
</evidence>
<dbReference type="EC" id="1.11.1.24" evidence="3"/>
<dbReference type="GO" id="GO:0008379">
    <property type="term" value="F:thioredoxin peroxidase activity"/>
    <property type="evidence" value="ECO:0007669"/>
    <property type="project" value="TreeGrafter"/>
</dbReference>
<dbReference type="Proteomes" id="UP000248724">
    <property type="component" value="Unassembled WGS sequence"/>
</dbReference>
<evidence type="ECO:0000313" key="17">
    <source>
        <dbReference type="Proteomes" id="UP000606991"/>
    </source>
</evidence>
<evidence type="ECO:0000256" key="4">
    <source>
        <dbReference type="ARBA" id="ARBA00022559"/>
    </source>
</evidence>
<comment type="catalytic activity">
    <reaction evidence="12">
        <text>a hydroperoxide + [thioredoxin]-dithiol = an alcohol + [thioredoxin]-disulfide + H2O</text>
        <dbReference type="Rhea" id="RHEA:62620"/>
        <dbReference type="Rhea" id="RHEA-COMP:10698"/>
        <dbReference type="Rhea" id="RHEA-COMP:10700"/>
        <dbReference type="ChEBI" id="CHEBI:15377"/>
        <dbReference type="ChEBI" id="CHEBI:29950"/>
        <dbReference type="ChEBI" id="CHEBI:30879"/>
        <dbReference type="ChEBI" id="CHEBI:35924"/>
        <dbReference type="ChEBI" id="CHEBI:50058"/>
        <dbReference type="EC" id="1.11.1.24"/>
    </reaction>
</comment>
<dbReference type="Pfam" id="PF00578">
    <property type="entry name" value="AhpC-TSA"/>
    <property type="match status" value="1"/>
</dbReference>
<evidence type="ECO:0000313" key="14">
    <source>
        <dbReference type="EMBL" id="MBJ7595132.1"/>
    </source>
</evidence>
<evidence type="ECO:0000256" key="1">
    <source>
        <dbReference type="ARBA" id="ARBA00003330"/>
    </source>
</evidence>
<dbReference type="EMBL" id="JAEKNS010000100">
    <property type="protein sequence ID" value="MBJ7595132.1"/>
    <property type="molecule type" value="Genomic_DNA"/>
</dbReference>
<dbReference type="InterPro" id="IPR050924">
    <property type="entry name" value="Peroxiredoxin_BCP/PrxQ"/>
</dbReference>
<organism evidence="15 16">
    <name type="scientific">Candidatus Aeolococcus gillhamiae</name>
    <dbReference type="NCBI Taxonomy" id="3127015"/>
    <lineage>
        <taxon>Bacteria</taxon>
        <taxon>Bacillati</taxon>
        <taxon>Candidatus Dormiibacterota</taxon>
        <taxon>Candidatus Dormibacteria</taxon>
        <taxon>Candidatus Aeolococcales</taxon>
        <taxon>Candidatus Aeolococcaceae</taxon>
        <taxon>Candidatus Aeolococcus</taxon>
    </lineage>
</organism>
<dbReference type="GO" id="GO:0045454">
    <property type="term" value="P:cell redox homeostasis"/>
    <property type="evidence" value="ECO:0007669"/>
    <property type="project" value="TreeGrafter"/>
</dbReference>
<dbReference type="AlphaFoldDB" id="A0A2W5ZHZ2"/>
<evidence type="ECO:0000256" key="10">
    <source>
        <dbReference type="ARBA" id="ARBA00038489"/>
    </source>
</evidence>
<comment type="similarity">
    <text evidence="10">Belongs to the peroxiredoxin family. BCP/PrxQ subfamily.</text>
</comment>
<dbReference type="GO" id="GO:0005737">
    <property type="term" value="C:cytoplasm"/>
    <property type="evidence" value="ECO:0007669"/>
    <property type="project" value="TreeGrafter"/>
</dbReference>
<dbReference type="EMBL" id="QHBU01000033">
    <property type="protein sequence ID" value="PZR83517.1"/>
    <property type="molecule type" value="Genomic_DNA"/>
</dbReference>
<evidence type="ECO:0000256" key="11">
    <source>
        <dbReference type="ARBA" id="ARBA00041373"/>
    </source>
</evidence>
<dbReference type="RefSeq" id="WP_337311952.1">
    <property type="nucleotide sequence ID" value="NZ_JAEKNS010000100.1"/>
</dbReference>
<evidence type="ECO:0000256" key="5">
    <source>
        <dbReference type="ARBA" id="ARBA00022862"/>
    </source>
</evidence>
<evidence type="ECO:0000256" key="8">
    <source>
        <dbReference type="ARBA" id="ARBA00023284"/>
    </source>
</evidence>
<evidence type="ECO:0000256" key="6">
    <source>
        <dbReference type="ARBA" id="ARBA00023002"/>
    </source>
</evidence>
<evidence type="ECO:0000256" key="7">
    <source>
        <dbReference type="ARBA" id="ARBA00023157"/>
    </source>
</evidence>
<evidence type="ECO:0000256" key="12">
    <source>
        <dbReference type="ARBA" id="ARBA00049091"/>
    </source>
</evidence>
<dbReference type="GO" id="GO:0034599">
    <property type="term" value="P:cellular response to oxidative stress"/>
    <property type="evidence" value="ECO:0007669"/>
    <property type="project" value="TreeGrafter"/>
</dbReference>
<evidence type="ECO:0000256" key="3">
    <source>
        <dbReference type="ARBA" id="ARBA00013017"/>
    </source>
</evidence>
<dbReference type="Proteomes" id="UP000606991">
    <property type="component" value="Unassembled WGS sequence"/>
</dbReference>
<reference evidence="15 16" key="1">
    <citation type="journal article" date="2017" name="Nature">
        <title>Atmospheric trace gases support primary production in Antarctic desert surface soil.</title>
        <authorList>
            <person name="Ji M."/>
            <person name="Greening C."/>
            <person name="Vanwonterghem I."/>
            <person name="Carere C.R."/>
            <person name="Bay S.K."/>
            <person name="Steen J.A."/>
            <person name="Montgomery K."/>
            <person name="Lines T."/>
            <person name="Beardall J."/>
            <person name="van Dorst J."/>
            <person name="Snape I."/>
            <person name="Stott M.B."/>
            <person name="Hugenholtz P."/>
            <person name="Ferrari B.C."/>
        </authorList>
    </citation>
    <scope>NUCLEOTIDE SEQUENCE [LARGE SCALE GENOMIC DNA]</scope>
    <source>
        <strain evidence="15">RRmetagenome_bin12</strain>
    </source>
</reference>
<accession>A0A2W5ZHZ2</accession>
<evidence type="ECO:0000313" key="16">
    <source>
        <dbReference type="Proteomes" id="UP000248724"/>
    </source>
</evidence>
<dbReference type="CDD" id="cd03017">
    <property type="entry name" value="PRX_BCP"/>
    <property type="match status" value="1"/>
</dbReference>
<dbReference type="InterPro" id="IPR013766">
    <property type="entry name" value="Thioredoxin_domain"/>
</dbReference>
<dbReference type="SUPFAM" id="SSF52833">
    <property type="entry name" value="Thioredoxin-like"/>
    <property type="match status" value="1"/>
</dbReference>
<dbReference type="InterPro" id="IPR000866">
    <property type="entry name" value="AhpC/TSA"/>
</dbReference>
<evidence type="ECO:0000256" key="9">
    <source>
        <dbReference type="ARBA" id="ARBA00032824"/>
    </source>
</evidence>
<proteinExistence type="inferred from homology"/>
<protein>
    <recommendedName>
        <fullName evidence="3">thioredoxin-dependent peroxiredoxin</fullName>
        <ecNumber evidence="3">1.11.1.24</ecNumber>
    </recommendedName>
    <alternativeName>
        <fullName evidence="11">Bacterioferritin comigratory protein</fullName>
    </alternativeName>
    <alternativeName>
        <fullName evidence="9">Thioredoxin peroxidase</fullName>
    </alternativeName>
</protein>
<keyword evidence="5" id="KW-0049">Antioxidant</keyword>
<feature type="domain" description="Thioredoxin" evidence="13">
    <location>
        <begin position="1"/>
        <end position="153"/>
    </location>
</feature>
<comment type="subunit">
    <text evidence="2">Monomer.</text>
</comment>
<evidence type="ECO:0000256" key="2">
    <source>
        <dbReference type="ARBA" id="ARBA00011245"/>
    </source>
</evidence>
<keyword evidence="7" id="KW-1015">Disulfide bond</keyword>
<evidence type="ECO:0000313" key="15">
    <source>
        <dbReference type="EMBL" id="PZR83517.1"/>
    </source>
</evidence>
<reference evidence="15" key="2">
    <citation type="submission" date="2018-05" db="EMBL/GenBank/DDBJ databases">
        <authorList>
            <person name="Ferrari B."/>
        </authorList>
    </citation>
    <scope>NUCLEOTIDE SEQUENCE</scope>
    <source>
        <strain evidence="15">RRmetagenome_bin12</strain>
    </source>
</reference>
<dbReference type="InterPro" id="IPR036249">
    <property type="entry name" value="Thioredoxin-like_sf"/>
</dbReference>
<name>A0A2W5ZHZ2_9BACT</name>
<dbReference type="FunFam" id="3.40.30.10:FF:000007">
    <property type="entry name" value="Thioredoxin-dependent thiol peroxidase"/>
    <property type="match status" value="1"/>
</dbReference>
<dbReference type="Gene3D" id="3.40.30.10">
    <property type="entry name" value="Glutaredoxin"/>
    <property type="match status" value="1"/>
</dbReference>
<comment type="caution">
    <text evidence="15">The sequence shown here is derived from an EMBL/GenBank/DDBJ whole genome shotgun (WGS) entry which is preliminary data.</text>
</comment>
<keyword evidence="6" id="KW-0560">Oxidoreductase</keyword>
<gene>
    <name evidence="15" type="ORF">DLM65_01665</name>
    <name evidence="14" type="ORF">JF886_09775</name>
</gene>
<comment type="function">
    <text evidence="1">Thiol-specific peroxidase that catalyzes the reduction of hydrogen peroxide and organic hydroperoxides to water and alcohols, respectively. Plays a role in cell protection against oxidative stress by detoxifying peroxides and as sensor of hydrogen peroxide-mediated signaling events.</text>
</comment>
<keyword evidence="4" id="KW-0575">Peroxidase</keyword>
<keyword evidence="8" id="KW-0676">Redox-active center</keyword>
<reference evidence="14 17" key="3">
    <citation type="submission" date="2020-10" db="EMBL/GenBank/DDBJ databases">
        <title>Ca. Dormibacterota MAGs.</title>
        <authorList>
            <person name="Montgomery K."/>
        </authorList>
    </citation>
    <scope>NUCLEOTIDE SEQUENCE [LARGE SCALE GENOMIC DNA]</scope>
    <source>
        <strain evidence="14">SC8812_S17_18</strain>
    </source>
</reference>
<dbReference type="PANTHER" id="PTHR42801:SF4">
    <property type="entry name" value="AHPC_TSA FAMILY PROTEIN"/>
    <property type="match status" value="1"/>
</dbReference>
<sequence>MGATTALPEFDLELGGGGRLRRDDLLGHRTVLYFYPKDDTPGCTIEGREFTALLDDFRAAGLDVYGVSPDSPRSHERFAAKCDLGIPLISDPDKVLIGGLGLWVEKSMYGRTYNGVERSTFLVGERGTVEREWHAVKVGGHAAEVLEAARPAG</sequence>
<dbReference type="PROSITE" id="PS51352">
    <property type="entry name" value="THIOREDOXIN_2"/>
    <property type="match status" value="1"/>
</dbReference>
<dbReference type="PANTHER" id="PTHR42801">
    <property type="entry name" value="THIOREDOXIN-DEPENDENT PEROXIDE REDUCTASE"/>
    <property type="match status" value="1"/>
</dbReference>